<protein>
    <submittedName>
        <fullName evidence="2">CSON010452 protein</fullName>
    </submittedName>
</protein>
<feature type="chain" id="PRO_5016376314" evidence="1">
    <location>
        <begin position="20"/>
        <end position="121"/>
    </location>
</feature>
<organism evidence="2">
    <name type="scientific">Culicoides sonorensis</name>
    <name type="common">Biting midge</name>
    <dbReference type="NCBI Taxonomy" id="179676"/>
    <lineage>
        <taxon>Eukaryota</taxon>
        <taxon>Metazoa</taxon>
        <taxon>Ecdysozoa</taxon>
        <taxon>Arthropoda</taxon>
        <taxon>Hexapoda</taxon>
        <taxon>Insecta</taxon>
        <taxon>Pterygota</taxon>
        <taxon>Neoptera</taxon>
        <taxon>Endopterygota</taxon>
        <taxon>Diptera</taxon>
        <taxon>Nematocera</taxon>
        <taxon>Chironomoidea</taxon>
        <taxon>Ceratopogonidae</taxon>
        <taxon>Ceratopogoninae</taxon>
        <taxon>Culicoides</taxon>
        <taxon>Monoculicoides</taxon>
    </lineage>
</organism>
<name>A0A336MDV1_CULSO</name>
<proteinExistence type="predicted"/>
<dbReference type="VEuPathDB" id="VectorBase:CSON010452"/>
<gene>
    <name evidence="2" type="primary">CSON010452</name>
</gene>
<feature type="signal peptide" evidence="1">
    <location>
        <begin position="1"/>
        <end position="19"/>
    </location>
</feature>
<sequence>MSKFAIFLAINCLITYTTASWSAIGENENGEEIIWADYKVTPIQSEATNITHNFDFDGSDRNVERISFIRFDYFALDSRNNSLSLNKGGPSFDHASISFTCFNCTFLEITQRIYGFKNKNV</sequence>
<accession>A0A336MDV1</accession>
<keyword evidence="1" id="KW-0732">Signal</keyword>
<dbReference type="AlphaFoldDB" id="A0A336MDV1"/>
<dbReference type="EMBL" id="UFQT01000424">
    <property type="protein sequence ID" value="SSX24208.1"/>
    <property type="molecule type" value="Genomic_DNA"/>
</dbReference>
<evidence type="ECO:0000313" key="2">
    <source>
        <dbReference type="EMBL" id="SSX24208.1"/>
    </source>
</evidence>
<evidence type="ECO:0000256" key="1">
    <source>
        <dbReference type="SAM" id="SignalP"/>
    </source>
</evidence>
<reference evidence="2" key="1">
    <citation type="submission" date="2018-07" db="EMBL/GenBank/DDBJ databases">
        <authorList>
            <person name="Quirk P.G."/>
            <person name="Krulwich T.A."/>
        </authorList>
    </citation>
    <scope>NUCLEOTIDE SEQUENCE</scope>
</reference>